<feature type="signal peptide" evidence="3">
    <location>
        <begin position="1"/>
        <end position="19"/>
    </location>
</feature>
<dbReference type="EMBL" id="JAVFWL010000003">
    <property type="protein sequence ID" value="KAK6740953.1"/>
    <property type="molecule type" value="Genomic_DNA"/>
</dbReference>
<organism evidence="5 6">
    <name type="scientific">Necator americanus</name>
    <name type="common">Human hookworm</name>
    <dbReference type="NCBI Taxonomy" id="51031"/>
    <lineage>
        <taxon>Eukaryota</taxon>
        <taxon>Metazoa</taxon>
        <taxon>Ecdysozoa</taxon>
        <taxon>Nematoda</taxon>
        <taxon>Chromadorea</taxon>
        <taxon>Rhabditida</taxon>
        <taxon>Rhabditina</taxon>
        <taxon>Rhabditomorpha</taxon>
        <taxon>Strongyloidea</taxon>
        <taxon>Ancylostomatidae</taxon>
        <taxon>Bunostominae</taxon>
        <taxon>Necator</taxon>
    </lineage>
</organism>
<evidence type="ECO:0000256" key="3">
    <source>
        <dbReference type="SAM" id="SignalP"/>
    </source>
</evidence>
<reference evidence="5 6" key="1">
    <citation type="submission" date="2023-08" db="EMBL/GenBank/DDBJ databases">
        <title>A Necator americanus chromosomal reference genome.</title>
        <authorList>
            <person name="Ilik V."/>
            <person name="Petrzelkova K.J."/>
            <person name="Pardy F."/>
            <person name="Fuh T."/>
            <person name="Niatou-Singa F.S."/>
            <person name="Gouil Q."/>
            <person name="Baker L."/>
            <person name="Ritchie M.E."/>
            <person name="Jex A.R."/>
            <person name="Gazzola D."/>
            <person name="Li H."/>
            <person name="Toshio Fujiwara R."/>
            <person name="Zhan B."/>
            <person name="Aroian R.V."/>
            <person name="Pafco B."/>
            <person name="Schwarz E.M."/>
        </authorList>
    </citation>
    <scope>NUCLEOTIDE SEQUENCE [LARGE SCALE GENOMIC DNA]</scope>
    <source>
        <strain evidence="5 6">Aroian</strain>
        <tissue evidence="5">Whole animal</tissue>
    </source>
</reference>
<dbReference type="PROSITE" id="PS50240">
    <property type="entry name" value="TRYPSIN_DOM"/>
    <property type="match status" value="1"/>
</dbReference>
<dbReference type="InterPro" id="IPR043504">
    <property type="entry name" value="Peptidase_S1_PA_chymotrypsin"/>
</dbReference>
<dbReference type="PRINTS" id="PR00722">
    <property type="entry name" value="CHYMOTRYPSIN"/>
</dbReference>
<dbReference type="Proteomes" id="UP001303046">
    <property type="component" value="Unassembled WGS sequence"/>
</dbReference>
<dbReference type="PROSITE" id="PS00134">
    <property type="entry name" value="TRYPSIN_HIS"/>
    <property type="match status" value="1"/>
</dbReference>
<evidence type="ECO:0000256" key="2">
    <source>
        <dbReference type="SAM" id="MobiDB-lite"/>
    </source>
</evidence>
<proteinExistence type="predicted"/>
<name>A0ABR1CRH6_NECAM</name>
<dbReference type="InterPro" id="IPR018114">
    <property type="entry name" value="TRYPSIN_HIS"/>
</dbReference>
<protein>
    <recommendedName>
        <fullName evidence="4">Peptidase S1 domain-containing protein</fullName>
    </recommendedName>
</protein>
<evidence type="ECO:0000256" key="1">
    <source>
        <dbReference type="ARBA" id="ARBA00023157"/>
    </source>
</evidence>
<keyword evidence="3" id="KW-0732">Signal</keyword>
<dbReference type="Pfam" id="PF00089">
    <property type="entry name" value="Trypsin"/>
    <property type="match status" value="2"/>
</dbReference>
<sequence>MRFLLCILFSAFLITTVQSLIAQVVYDPITCGLPGRGFKGKLRTEKRKVVGNDVNKIVKRDIDKDYSADYSPTAGDETEEDENDPMRTKVMGGERAAKDELPWAAIILFRANISCGATLISRRHVITAAHCFVKNPNGTVSLKNMRSEEDVLADIIVGVGGTCLKPDKKYKCGEEDNILGIRAKRISYRSYFEYGSDFTHDFAILELTRDVPEHIHHICLPHMNKKIDIGDPSLRMSSFGWGQDAITNLSSVPFLKKVMLGVKMTEKECKKIFPEKLDDTFCTVERKDSGPCEGDSGTGITAKIGIKTYLLGVLTYGTDCKKLVSGGGKPEAQLSTDVTKYAALIDRALSSKCLCAEVLVFLGRQLRTSLTLLKESAKEEGTRNVEIEEQFNCHHGAQKRLYHQEELVWVRDYRPRHEKWIPARVKNRYGRAVYDVLTEEDDLWKRHANQMRGEKHRRVSCERTEASKMPFNQEDRRYHGMARTIADINDNVKDRTSTIVPPTTTRPARQRRPPRRLQPDPKMKTYAMHSS</sequence>
<feature type="chain" id="PRO_5045161742" description="Peptidase S1 domain-containing protein" evidence="3">
    <location>
        <begin position="20"/>
        <end position="531"/>
    </location>
</feature>
<keyword evidence="1" id="KW-1015">Disulfide bond</keyword>
<comment type="caution">
    <text evidence="5">The sequence shown here is derived from an EMBL/GenBank/DDBJ whole genome shotgun (WGS) entry which is preliminary data.</text>
</comment>
<dbReference type="SMART" id="SM00020">
    <property type="entry name" value="Tryp_SPc"/>
    <property type="match status" value="1"/>
</dbReference>
<dbReference type="InterPro" id="IPR009003">
    <property type="entry name" value="Peptidase_S1_PA"/>
</dbReference>
<dbReference type="SUPFAM" id="SSF50494">
    <property type="entry name" value="Trypsin-like serine proteases"/>
    <property type="match status" value="1"/>
</dbReference>
<keyword evidence="6" id="KW-1185">Reference proteome</keyword>
<feature type="region of interest" description="Disordered" evidence="2">
    <location>
        <begin position="492"/>
        <end position="531"/>
    </location>
</feature>
<evidence type="ECO:0000313" key="5">
    <source>
        <dbReference type="EMBL" id="KAK6740953.1"/>
    </source>
</evidence>
<evidence type="ECO:0000313" key="6">
    <source>
        <dbReference type="Proteomes" id="UP001303046"/>
    </source>
</evidence>
<accession>A0ABR1CRH6</accession>
<gene>
    <name evidence="5" type="primary">Necator_chrIII.g9808</name>
    <name evidence="5" type="ORF">RB195_009043</name>
</gene>
<dbReference type="Gene3D" id="2.40.10.10">
    <property type="entry name" value="Trypsin-like serine proteases"/>
    <property type="match status" value="1"/>
</dbReference>
<dbReference type="InterPro" id="IPR001254">
    <property type="entry name" value="Trypsin_dom"/>
</dbReference>
<dbReference type="PANTHER" id="PTHR24253">
    <property type="entry name" value="TRANSMEMBRANE PROTEASE SERINE"/>
    <property type="match status" value="1"/>
</dbReference>
<dbReference type="InterPro" id="IPR001314">
    <property type="entry name" value="Peptidase_S1A"/>
</dbReference>
<feature type="domain" description="Peptidase S1" evidence="4">
    <location>
        <begin position="90"/>
        <end position="350"/>
    </location>
</feature>
<evidence type="ECO:0000259" key="4">
    <source>
        <dbReference type="PROSITE" id="PS50240"/>
    </source>
</evidence>